<dbReference type="EMBL" id="HBFE01003211">
    <property type="protein sequence ID" value="CAD8726066.1"/>
    <property type="molecule type" value="Transcribed_RNA"/>
</dbReference>
<feature type="domain" description="MPN" evidence="3">
    <location>
        <begin position="194"/>
        <end position="352"/>
    </location>
</feature>
<dbReference type="Pfam" id="PF05021">
    <property type="entry name" value="NPL4"/>
    <property type="match status" value="2"/>
</dbReference>
<feature type="region of interest" description="Disordered" evidence="2">
    <location>
        <begin position="99"/>
        <end position="135"/>
    </location>
</feature>
<accession>A0A7S0T5S1</accession>
<evidence type="ECO:0000256" key="2">
    <source>
        <dbReference type="SAM" id="MobiDB-lite"/>
    </source>
</evidence>
<dbReference type="GO" id="GO:0031625">
    <property type="term" value="F:ubiquitin protein ligase binding"/>
    <property type="evidence" value="ECO:0007669"/>
    <property type="project" value="TreeGrafter"/>
</dbReference>
<dbReference type="InterPro" id="IPR029071">
    <property type="entry name" value="Ubiquitin-like_domsf"/>
</dbReference>
<dbReference type="AlphaFoldDB" id="A0A7S0T5S1"/>
<dbReference type="InterPro" id="IPR007717">
    <property type="entry name" value="NPL4_C"/>
</dbReference>
<dbReference type="InterPro" id="IPR037518">
    <property type="entry name" value="MPN"/>
</dbReference>
<sequence>MIVRVRLPDGSTTRVAVDGSASMWEVVKQVLKNGAVDATSTPVLCTDARCTTQLGSSQDESLDSCGVKHGDMLFLRGSMVAGGDENENSGEKVMMRDVDSDKTDGAAAAASTQGGVKNGKQESDKDTQQPKKMRCLHGPRGMCEHCMPKEDPRERYKRELEKWTNQKGSSIAVMEALDALKFRIKPQETARLAAASVDSKAANDFQAYLVTIAFSQHRIGYIYGTVDDENVAHCDVIYEPPQIGTADAYAVVEDEENGDDEGGKESGEKAVGISKRADAVARGLGLVQVGMIFSAKPRKCILSAVDILTAAKLAVAEGARRPGAEKEFVIISVALAEDGQTLFEAFQLSDQCLEMFRAGAFLEAEKQKPNSGRVKVRDAVFVEGKETHAVHTEFFLMNVPIRGHDSRFRSGAFPVANRELRAQQQTDLVDALRAHNDKPFHEKLADFHLLVFLSAILDVHTDMPGLCALIRDRREPTELEAGYKLMLDAICVNS</sequence>
<dbReference type="Pfam" id="PF11543">
    <property type="entry name" value="UN_NPL4"/>
    <property type="match status" value="1"/>
</dbReference>
<dbReference type="GO" id="GO:0006511">
    <property type="term" value="P:ubiquitin-dependent protein catabolic process"/>
    <property type="evidence" value="ECO:0007669"/>
    <property type="project" value="InterPro"/>
</dbReference>
<dbReference type="InterPro" id="IPR016563">
    <property type="entry name" value="Npl4"/>
</dbReference>
<organism evidence="4">
    <name type="scientific">Erythrolobus madagascarensis</name>
    <dbReference type="NCBI Taxonomy" id="708628"/>
    <lineage>
        <taxon>Eukaryota</taxon>
        <taxon>Rhodophyta</taxon>
        <taxon>Bangiophyceae</taxon>
        <taxon>Porphyridiales</taxon>
        <taxon>Porphyridiaceae</taxon>
        <taxon>Erythrolobus</taxon>
    </lineage>
</organism>
<dbReference type="GO" id="GO:0005634">
    <property type="term" value="C:nucleus"/>
    <property type="evidence" value="ECO:0007669"/>
    <property type="project" value="TreeGrafter"/>
</dbReference>
<feature type="compositionally biased region" description="Basic and acidic residues" evidence="2">
    <location>
        <begin position="119"/>
        <end position="129"/>
    </location>
</feature>
<evidence type="ECO:0000256" key="1">
    <source>
        <dbReference type="ARBA" id="ARBA00011025"/>
    </source>
</evidence>
<dbReference type="InterPro" id="IPR024682">
    <property type="entry name" value="Npl4_Ub-like_dom"/>
</dbReference>
<proteinExistence type="inferred from homology"/>
<dbReference type="SUPFAM" id="SSF54236">
    <property type="entry name" value="Ubiquitin-like"/>
    <property type="match status" value="1"/>
</dbReference>
<evidence type="ECO:0000259" key="3">
    <source>
        <dbReference type="PROSITE" id="PS50249"/>
    </source>
</evidence>
<dbReference type="PROSITE" id="PS50249">
    <property type="entry name" value="MPN"/>
    <property type="match status" value="1"/>
</dbReference>
<name>A0A7S0T5S1_9RHOD</name>
<dbReference type="PANTHER" id="PTHR12710">
    <property type="entry name" value="NUCLEAR PROTEIN LOCALIZATION 4"/>
    <property type="match status" value="1"/>
</dbReference>
<gene>
    <name evidence="4" type="ORF">EMAD1354_LOCUS2146</name>
</gene>
<evidence type="ECO:0000313" key="4">
    <source>
        <dbReference type="EMBL" id="CAD8726066.1"/>
    </source>
</evidence>
<reference evidence="4" key="1">
    <citation type="submission" date="2021-01" db="EMBL/GenBank/DDBJ databases">
        <authorList>
            <person name="Corre E."/>
            <person name="Pelletier E."/>
            <person name="Niang G."/>
            <person name="Scheremetjew M."/>
            <person name="Finn R."/>
            <person name="Kale V."/>
            <person name="Holt S."/>
            <person name="Cochrane G."/>
            <person name="Meng A."/>
            <person name="Brown T."/>
            <person name="Cohen L."/>
        </authorList>
    </citation>
    <scope>NUCLEOTIDE SEQUENCE</scope>
    <source>
        <strain evidence="4">CCMP3276</strain>
    </source>
</reference>
<dbReference type="PANTHER" id="PTHR12710:SF0">
    <property type="entry name" value="NUCLEAR PROTEIN LOCALIZATION PROTEIN 4 HOMOLOG"/>
    <property type="match status" value="1"/>
</dbReference>
<dbReference type="CDD" id="cd08061">
    <property type="entry name" value="MPN_NPL4"/>
    <property type="match status" value="1"/>
</dbReference>
<protein>
    <recommendedName>
        <fullName evidence="3">MPN domain-containing protein</fullName>
    </recommendedName>
</protein>
<comment type="similarity">
    <text evidence="1">Belongs to the NPL4 family.</text>
</comment>
<dbReference type="GO" id="GO:0043130">
    <property type="term" value="F:ubiquitin binding"/>
    <property type="evidence" value="ECO:0007669"/>
    <property type="project" value="TreeGrafter"/>
</dbReference>
<dbReference type="Gene3D" id="3.10.20.90">
    <property type="entry name" value="Phosphatidylinositol 3-kinase Catalytic Subunit, Chain A, domain 1"/>
    <property type="match status" value="1"/>
</dbReference>